<evidence type="ECO:0000256" key="6">
    <source>
        <dbReference type="ARBA" id="ARBA00022840"/>
    </source>
</evidence>
<feature type="compositionally biased region" description="Gly residues" evidence="10">
    <location>
        <begin position="1430"/>
        <end position="1443"/>
    </location>
</feature>
<evidence type="ECO:0000259" key="11">
    <source>
        <dbReference type="PROSITE" id="PS50011"/>
    </source>
</evidence>
<feature type="compositionally biased region" description="Basic and acidic residues" evidence="10">
    <location>
        <begin position="588"/>
        <end position="605"/>
    </location>
</feature>
<keyword evidence="3" id="KW-0808">Transferase</keyword>
<feature type="region of interest" description="Disordered" evidence="10">
    <location>
        <begin position="1584"/>
        <end position="1637"/>
    </location>
</feature>
<evidence type="ECO:0000256" key="8">
    <source>
        <dbReference type="ARBA" id="ARBA00048367"/>
    </source>
</evidence>
<feature type="region of interest" description="Disordered" evidence="10">
    <location>
        <begin position="866"/>
        <end position="887"/>
    </location>
</feature>
<evidence type="ECO:0000256" key="5">
    <source>
        <dbReference type="ARBA" id="ARBA00022777"/>
    </source>
</evidence>
<reference evidence="12 13" key="1">
    <citation type="journal article" date="2023" name="Commun. Biol.">
        <title>Reorganization of the ancestral sex-determining regions during the evolution of trioecy in Pleodorina starrii.</title>
        <authorList>
            <person name="Takahashi K."/>
            <person name="Suzuki S."/>
            <person name="Kawai-Toyooka H."/>
            <person name="Yamamoto K."/>
            <person name="Hamaji T."/>
            <person name="Ootsuki R."/>
            <person name="Yamaguchi H."/>
            <person name="Kawachi M."/>
            <person name="Higashiyama T."/>
            <person name="Nozaki H."/>
        </authorList>
    </citation>
    <scope>NUCLEOTIDE SEQUENCE [LARGE SCALE GENOMIC DNA]</scope>
    <source>
        <strain evidence="12 13">NIES-4479</strain>
    </source>
</reference>
<proteinExistence type="predicted"/>
<dbReference type="Pfam" id="PF00069">
    <property type="entry name" value="Pkinase"/>
    <property type="match status" value="1"/>
</dbReference>
<dbReference type="PROSITE" id="PS00107">
    <property type="entry name" value="PROTEIN_KINASE_ATP"/>
    <property type="match status" value="1"/>
</dbReference>
<dbReference type="PANTHER" id="PTHR24055">
    <property type="entry name" value="MITOGEN-ACTIVATED PROTEIN KINASE"/>
    <property type="match status" value="1"/>
</dbReference>
<keyword evidence="6 9" id="KW-0067">ATP-binding</keyword>
<keyword evidence="2" id="KW-0723">Serine/threonine-protein kinase</keyword>
<dbReference type="SMART" id="SM00220">
    <property type="entry name" value="S_TKc"/>
    <property type="match status" value="1"/>
</dbReference>
<accession>A0A9W6BP22</accession>
<comment type="catalytic activity">
    <reaction evidence="8">
        <text>L-seryl-[protein] + ATP = O-phospho-L-seryl-[protein] + ADP + H(+)</text>
        <dbReference type="Rhea" id="RHEA:17989"/>
        <dbReference type="Rhea" id="RHEA-COMP:9863"/>
        <dbReference type="Rhea" id="RHEA-COMP:11604"/>
        <dbReference type="ChEBI" id="CHEBI:15378"/>
        <dbReference type="ChEBI" id="CHEBI:29999"/>
        <dbReference type="ChEBI" id="CHEBI:30616"/>
        <dbReference type="ChEBI" id="CHEBI:83421"/>
        <dbReference type="ChEBI" id="CHEBI:456216"/>
        <dbReference type="EC" id="2.7.11.22"/>
    </reaction>
</comment>
<dbReference type="GO" id="GO:0005524">
    <property type="term" value="F:ATP binding"/>
    <property type="evidence" value="ECO:0007669"/>
    <property type="project" value="UniProtKB-UniRule"/>
</dbReference>
<name>A0A9W6BP22_9CHLO</name>
<evidence type="ECO:0000256" key="3">
    <source>
        <dbReference type="ARBA" id="ARBA00022679"/>
    </source>
</evidence>
<evidence type="ECO:0000313" key="13">
    <source>
        <dbReference type="Proteomes" id="UP001165080"/>
    </source>
</evidence>
<feature type="compositionally biased region" description="Low complexity" evidence="10">
    <location>
        <begin position="1540"/>
        <end position="1551"/>
    </location>
</feature>
<feature type="region of interest" description="Disordered" evidence="10">
    <location>
        <begin position="386"/>
        <end position="411"/>
    </location>
</feature>
<feature type="compositionally biased region" description="Pro residues" evidence="10">
    <location>
        <begin position="516"/>
        <end position="528"/>
    </location>
</feature>
<feature type="compositionally biased region" description="Gly residues" evidence="10">
    <location>
        <begin position="796"/>
        <end position="810"/>
    </location>
</feature>
<evidence type="ECO:0000256" key="2">
    <source>
        <dbReference type="ARBA" id="ARBA00022527"/>
    </source>
</evidence>
<dbReference type="InterPro" id="IPR017441">
    <property type="entry name" value="Protein_kinase_ATP_BS"/>
</dbReference>
<evidence type="ECO:0000256" key="7">
    <source>
        <dbReference type="ARBA" id="ARBA00047811"/>
    </source>
</evidence>
<organism evidence="12 13">
    <name type="scientific">Pleodorina starrii</name>
    <dbReference type="NCBI Taxonomy" id="330485"/>
    <lineage>
        <taxon>Eukaryota</taxon>
        <taxon>Viridiplantae</taxon>
        <taxon>Chlorophyta</taxon>
        <taxon>core chlorophytes</taxon>
        <taxon>Chlorophyceae</taxon>
        <taxon>CS clade</taxon>
        <taxon>Chlamydomonadales</taxon>
        <taxon>Volvocaceae</taxon>
        <taxon>Pleodorina</taxon>
    </lineage>
</organism>
<feature type="compositionally biased region" description="Polar residues" evidence="10">
    <location>
        <begin position="316"/>
        <end position="325"/>
    </location>
</feature>
<feature type="region of interest" description="Disordered" evidence="10">
    <location>
        <begin position="769"/>
        <end position="831"/>
    </location>
</feature>
<dbReference type="FunFam" id="1.10.510.10:FF:000980">
    <property type="entry name" value="Predicted protein"/>
    <property type="match status" value="1"/>
</dbReference>
<comment type="catalytic activity">
    <reaction evidence="7">
        <text>L-threonyl-[protein] + ATP = O-phospho-L-threonyl-[protein] + ADP + H(+)</text>
        <dbReference type="Rhea" id="RHEA:46608"/>
        <dbReference type="Rhea" id="RHEA-COMP:11060"/>
        <dbReference type="Rhea" id="RHEA-COMP:11605"/>
        <dbReference type="ChEBI" id="CHEBI:15378"/>
        <dbReference type="ChEBI" id="CHEBI:30013"/>
        <dbReference type="ChEBI" id="CHEBI:30616"/>
        <dbReference type="ChEBI" id="CHEBI:61977"/>
        <dbReference type="ChEBI" id="CHEBI:456216"/>
        <dbReference type="EC" id="2.7.11.22"/>
    </reaction>
</comment>
<feature type="compositionally biased region" description="Low complexity" evidence="10">
    <location>
        <begin position="484"/>
        <end position="503"/>
    </location>
</feature>
<feature type="region of interest" description="Disordered" evidence="10">
    <location>
        <begin position="1138"/>
        <end position="1165"/>
    </location>
</feature>
<evidence type="ECO:0000256" key="9">
    <source>
        <dbReference type="PROSITE-ProRule" id="PRU10141"/>
    </source>
</evidence>
<feature type="compositionally biased region" description="Low complexity" evidence="10">
    <location>
        <begin position="529"/>
        <end position="543"/>
    </location>
</feature>
<dbReference type="InterPro" id="IPR050117">
    <property type="entry name" value="MAPK"/>
</dbReference>
<dbReference type="Proteomes" id="UP001165080">
    <property type="component" value="Unassembled WGS sequence"/>
</dbReference>
<feature type="binding site" evidence="9">
    <location>
        <position position="33"/>
    </location>
    <ligand>
        <name>ATP</name>
        <dbReference type="ChEBI" id="CHEBI:30616"/>
    </ligand>
</feature>
<keyword evidence="5" id="KW-0418">Kinase</keyword>
<dbReference type="Gene3D" id="3.30.200.20">
    <property type="entry name" value="Phosphorylase Kinase, domain 1"/>
    <property type="match status" value="1"/>
</dbReference>
<keyword evidence="13" id="KW-1185">Reference proteome</keyword>
<feature type="compositionally biased region" description="Low complexity" evidence="10">
    <location>
        <begin position="1596"/>
        <end position="1607"/>
    </location>
</feature>
<evidence type="ECO:0000256" key="10">
    <source>
        <dbReference type="SAM" id="MobiDB-lite"/>
    </source>
</evidence>
<feature type="region of interest" description="Disordered" evidence="10">
    <location>
        <begin position="1320"/>
        <end position="1351"/>
    </location>
</feature>
<feature type="compositionally biased region" description="Polar residues" evidence="10">
    <location>
        <begin position="1291"/>
        <end position="1302"/>
    </location>
</feature>
<gene>
    <name evidence="12" type="primary">PLEST001930</name>
    <name evidence="12" type="ORF">PLESTB_001012600</name>
</gene>
<feature type="compositionally biased region" description="Gly residues" evidence="10">
    <location>
        <begin position="1266"/>
        <end position="1275"/>
    </location>
</feature>
<feature type="region of interest" description="Disordered" evidence="10">
    <location>
        <begin position="688"/>
        <end position="730"/>
    </location>
</feature>
<dbReference type="PROSITE" id="PS00108">
    <property type="entry name" value="PROTEIN_KINASE_ST"/>
    <property type="match status" value="1"/>
</dbReference>
<dbReference type="PROSITE" id="PS50011">
    <property type="entry name" value="PROTEIN_KINASE_DOM"/>
    <property type="match status" value="1"/>
</dbReference>
<feature type="region of interest" description="Disordered" evidence="10">
    <location>
        <begin position="350"/>
        <end position="369"/>
    </location>
</feature>
<dbReference type="InterPro" id="IPR008271">
    <property type="entry name" value="Ser/Thr_kinase_AS"/>
</dbReference>
<evidence type="ECO:0000256" key="1">
    <source>
        <dbReference type="ARBA" id="ARBA00012425"/>
    </source>
</evidence>
<feature type="compositionally biased region" description="Low complexity" evidence="10">
    <location>
        <begin position="326"/>
        <end position="335"/>
    </location>
</feature>
<feature type="region of interest" description="Disordered" evidence="10">
    <location>
        <begin position="1266"/>
        <end position="1302"/>
    </location>
</feature>
<dbReference type="EC" id="2.7.11.22" evidence="1"/>
<protein>
    <recommendedName>
        <fullName evidence="1">cyclin-dependent kinase</fullName>
        <ecNumber evidence="1">2.7.11.22</ecNumber>
    </recommendedName>
</protein>
<feature type="domain" description="Protein kinase" evidence="11">
    <location>
        <begin position="4"/>
        <end position="294"/>
    </location>
</feature>
<evidence type="ECO:0000256" key="4">
    <source>
        <dbReference type="ARBA" id="ARBA00022741"/>
    </source>
</evidence>
<feature type="compositionally biased region" description="Low complexity" evidence="10">
    <location>
        <begin position="1507"/>
        <end position="1531"/>
    </location>
</feature>
<evidence type="ECO:0000313" key="12">
    <source>
        <dbReference type="EMBL" id="GLC55667.1"/>
    </source>
</evidence>
<dbReference type="EMBL" id="BRXU01000013">
    <property type="protein sequence ID" value="GLC55667.1"/>
    <property type="molecule type" value="Genomic_DNA"/>
</dbReference>
<keyword evidence="4 9" id="KW-0547">Nucleotide-binding</keyword>
<feature type="region of interest" description="Disordered" evidence="10">
    <location>
        <begin position="1417"/>
        <end position="1571"/>
    </location>
</feature>
<feature type="region of interest" description="Disordered" evidence="10">
    <location>
        <begin position="316"/>
        <end position="335"/>
    </location>
</feature>
<dbReference type="Gene3D" id="1.10.510.10">
    <property type="entry name" value="Transferase(Phosphotransferase) domain 1"/>
    <property type="match status" value="1"/>
</dbReference>
<dbReference type="SUPFAM" id="SSF56112">
    <property type="entry name" value="Protein kinase-like (PK-like)"/>
    <property type="match status" value="1"/>
</dbReference>
<feature type="region of interest" description="Disordered" evidence="10">
    <location>
        <begin position="451"/>
        <end position="625"/>
    </location>
</feature>
<feature type="compositionally biased region" description="Low complexity" evidence="10">
    <location>
        <begin position="1489"/>
        <end position="1498"/>
    </location>
</feature>
<comment type="caution">
    <text evidence="12">The sequence shown here is derived from an EMBL/GenBank/DDBJ whole genome shotgun (WGS) entry which is preliminary data.</text>
</comment>
<feature type="compositionally biased region" description="Low complexity" evidence="10">
    <location>
        <begin position="553"/>
        <end position="575"/>
    </location>
</feature>
<dbReference type="InterPro" id="IPR000719">
    <property type="entry name" value="Prot_kinase_dom"/>
</dbReference>
<dbReference type="InterPro" id="IPR011009">
    <property type="entry name" value="Kinase-like_dom_sf"/>
</dbReference>
<sequence>MENYEYIGDLGSGSYGFVWKCQQRSSGRIVAVKGFKLAHTDKKFLDQAIREVRMLRASCDHPNVVQLLEAFRSSSGRVYMVFEYVERCLSSELHKRFTCGLPAAQTRLVLWQLLCAVAHLHSKKIIHRDIKPGNLLMTADGVLKLCDFGFARTTRGEPYQPDRFSSYVVTRWYRSPEMLVSDLYSAASDVWSLGCTFAEIATGRPLFPGTSSLDQLWRIMRCLGSLPPSQAERFAAAATAAGLPEPPPPPPRGKSLWQRLPELEGALLDVVQACLRLDPAKRPTAAQLLQMPYFSEVPRLLAGSPLEKLYGEYGTAASQRPRTTSGRNGLTAAAGANGTNGTIAAVAPVAAQQPPQQQHHQHATASASAAASRGVAVKVMTSEELVREATGGKVPASASVGDGRGSRRPTTVSLSAVAASLLGELPAPPGGSSSVQLVPLLALPAAAAPPPPPPLPGLDGTGPWAAAAAPPPPPPPLTTRSSGTSKTLPAAPSSSSSSSKKSLGVCVGANGLMGQPSPPTLSPRPPSGSRPRSGAASRSSLPPLTQQHSGRMRLVATATVPTAPPTAAATPRAALQPVTSDVGVSEHPAPRDVDRAADRAADRARSSTCEGSMERPAGRPVTGKRLAASQDVPMAFDSGGGAAAAAAAGATAAASTARAVVGGSRIPLEAESPQVNGRDDMLTSARGSVASDPRVGLGDGGERVGSNLGLVPDGGGDDDVLSDGDGHASDDDELMEYFAAKPAGGGGLAAAVKPGDGASRRALTVPSTVTGATVPVPSSSAAASGGGGAAAAASASGGGAAAGGGGGGGASMRRPPTDGVQGAHHGLYGSRQANGVGAGGASASLNGVLPTNRRVAAMVMRTADISSGGGGGAAPPAAAAGGGDAGSPRQVPCLKLPKRATVGSYLTVAPSAAAAPGEPSPPPPPPQAAAAAATVVAAAAARPRTAGVGGGAVTEAGLYRGLVGAGAAGVVAAHLASHGALPALHPANNPHALTTTTGTGLAPASSMPYTTANYGRSSTPMGGYVVTGASANVAGSGRRRALSRQGSVVFNQLMYDALPEIGTPGGAPEVPAGTPPRRRIVMSGLTPCRTAAARAAAEGIPPAAAMAAVLGETLHSTTEVSVAYSPIHVGRSVDLLSPDRDSGSNGDTAAVATGGGAAVRRPHRRQASLASLTEPPGGGNAAAAAAVASAAGYHTYRFAADQPAAAASGGGGGDAGMVFGSSAPTVYHHRSGGVPHVRPVEPGAAAGPVAIVGGVSGRVPMALGSAGAGGGGAGGSPASLGTLGPAHATPPSGSRGFTQPSLTPAARSRLAIGPLMRDVDAESQSPELDPLGTWGGASCSPAGGPVAGGQELQPQQYPLLQSAAAAAAATGGGGGGGPHGHPGLPLAMRARVGRWASGLIDSLPEDREVLHVAYGDWPGSNFGEGSTEVAGGGGGGGGGGGDGAIQMLAPIGSGDWAGGGSGPRSTVTSPPPRTGASGPWPPSADRRAVTSSSAVAAAGTPQPYLKSSPGSFPRSPSPSLHPGGSPRMPSGRSRRNLQIATAGGFAAAAAGGQDGGAAAGAGLNRASSCDSLRDGSLALTQASTAAAGSRMRQHDATLTAAAAAAAEPLDDDASYPAGSRGGGGTRSGSGKKDGKWPRAKAFLGGRLISSLVRKLKEQTSAWEK</sequence>
<dbReference type="GO" id="GO:0004693">
    <property type="term" value="F:cyclin-dependent protein serine/threonine kinase activity"/>
    <property type="evidence" value="ECO:0007669"/>
    <property type="project" value="UniProtKB-EC"/>
</dbReference>
<dbReference type="FunFam" id="3.30.200.20:FF:000049">
    <property type="entry name" value="cyclin-dependent kinase-like 1 isoform X1"/>
    <property type="match status" value="1"/>
</dbReference>